<evidence type="ECO:0000313" key="2">
    <source>
        <dbReference type="EMBL" id="MEN0645037.1"/>
    </source>
</evidence>
<feature type="transmembrane region" description="Helical" evidence="1">
    <location>
        <begin position="130"/>
        <end position="156"/>
    </location>
</feature>
<organism evidence="2 3">
    <name type="scientific">Alkalicoccobacillus gibsonii</name>
    <dbReference type="NCBI Taxonomy" id="79881"/>
    <lineage>
        <taxon>Bacteria</taxon>
        <taxon>Bacillati</taxon>
        <taxon>Bacillota</taxon>
        <taxon>Bacilli</taxon>
        <taxon>Bacillales</taxon>
        <taxon>Bacillaceae</taxon>
        <taxon>Alkalicoccobacillus</taxon>
    </lineage>
</organism>
<name>A0ABU9VMB9_9BACI</name>
<feature type="transmembrane region" description="Helical" evidence="1">
    <location>
        <begin position="49"/>
        <end position="73"/>
    </location>
</feature>
<evidence type="ECO:0000313" key="3">
    <source>
        <dbReference type="Proteomes" id="UP001418796"/>
    </source>
</evidence>
<evidence type="ECO:0000256" key="1">
    <source>
        <dbReference type="SAM" id="Phobius"/>
    </source>
</evidence>
<sequence>MDIVWWILIVACFILGYVGLIFPIVPSVLVLWVGFLIYQFGVSGGSLSWVFWTIAAILTIVLFVADLLASRYFVKKYGGSKWGEWAGIIGVIVGAFVIPPFGVILVPFALVLIVELIVFRNMNNALKIAFASFLAFLSGTLAKAFIQTVLIVWFLLDVFVF</sequence>
<dbReference type="EMBL" id="JBCITK010000001">
    <property type="protein sequence ID" value="MEN0645037.1"/>
    <property type="molecule type" value="Genomic_DNA"/>
</dbReference>
<dbReference type="RefSeq" id="WP_203087935.1">
    <property type="nucleotide sequence ID" value="NZ_JAEUZA010000002.1"/>
</dbReference>
<gene>
    <name evidence="2" type="ORF">MKY91_17910</name>
</gene>
<feature type="transmembrane region" description="Helical" evidence="1">
    <location>
        <begin position="6"/>
        <end position="37"/>
    </location>
</feature>
<comment type="caution">
    <text evidence="2">The sequence shown here is derived from an EMBL/GenBank/DDBJ whole genome shotgun (WGS) entry which is preliminary data.</text>
</comment>
<feature type="transmembrane region" description="Helical" evidence="1">
    <location>
        <begin position="85"/>
        <end position="118"/>
    </location>
</feature>
<dbReference type="PANTHER" id="PTHR39165">
    <property type="entry name" value="IG HYPOTHETICAL 17883"/>
    <property type="match status" value="1"/>
</dbReference>
<keyword evidence="1" id="KW-1133">Transmembrane helix</keyword>
<protein>
    <submittedName>
        <fullName evidence="2">DUF456 domain-containing protein</fullName>
    </submittedName>
</protein>
<keyword evidence="1" id="KW-0472">Membrane</keyword>
<dbReference type="PANTHER" id="PTHR39165:SF1">
    <property type="entry name" value="DUF456 DOMAIN-CONTAINING PROTEIN"/>
    <property type="match status" value="1"/>
</dbReference>
<reference evidence="2 3" key="1">
    <citation type="submission" date="2024-03" db="EMBL/GenBank/DDBJ databases">
        <title>Bacilli Hybrid Assemblies.</title>
        <authorList>
            <person name="Kovac J."/>
        </authorList>
    </citation>
    <scope>NUCLEOTIDE SEQUENCE [LARGE SCALE GENOMIC DNA]</scope>
    <source>
        <strain evidence="2 3">FSL R7-0666</strain>
    </source>
</reference>
<accession>A0ABU9VMB9</accession>
<proteinExistence type="predicted"/>
<keyword evidence="3" id="KW-1185">Reference proteome</keyword>
<keyword evidence="1" id="KW-0812">Transmembrane</keyword>
<dbReference type="Proteomes" id="UP001418796">
    <property type="component" value="Unassembled WGS sequence"/>
</dbReference>
<dbReference type="Pfam" id="PF04306">
    <property type="entry name" value="DUF456"/>
    <property type="match status" value="1"/>
</dbReference>
<dbReference type="InterPro" id="IPR007403">
    <property type="entry name" value="DUF456"/>
</dbReference>